<name>A0ABV6MLS9_9PSEU</name>
<dbReference type="Proteomes" id="UP001589810">
    <property type="component" value="Unassembled WGS sequence"/>
</dbReference>
<comment type="caution">
    <text evidence="1">The sequence shown here is derived from an EMBL/GenBank/DDBJ whole genome shotgun (WGS) entry which is preliminary data.</text>
</comment>
<proteinExistence type="predicted"/>
<evidence type="ECO:0000313" key="1">
    <source>
        <dbReference type="EMBL" id="MFC0541251.1"/>
    </source>
</evidence>
<evidence type="ECO:0008006" key="3">
    <source>
        <dbReference type="Google" id="ProtNLM"/>
    </source>
</evidence>
<evidence type="ECO:0000313" key="2">
    <source>
        <dbReference type="Proteomes" id="UP001589810"/>
    </source>
</evidence>
<keyword evidence="2" id="KW-1185">Reference proteome</keyword>
<accession>A0ABV6MLS9</accession>
<dbReference type="Gene3D" id="3.40.140.10">
    <property type="entry name" value="Cytidine Deaminase, domain 2"/>
    <property type="match status" value="1"/>
</dbReference>
<organism evidence="1 2">
    <name type="scientific">Kutzneria chonburiensis</name>
    <dbReference type="NCBI Taxonomy" id="1483604"/>
    <lineage>
        <taxon>Bacteria</taxon>
        <taxon>Bacillati</taxon>
        <taxon>Actinomycetota</taxon>
        <taxon>Actinomycetes</taxon>
        <taxon>Pseudonocardiales</taxon>
        <taxon>Pseudonocardiaceae</taxon>
        <taxon>Kutzneria</taxon>
    </lineage>
</organism>
<dbReference type="RefSeq" id="WP_273942765.1">
    <property type="nucleotide sequence ID" value="NZ_CP097263.1"/>
</dbReference>
<reference evidence="1 2" key="1">
    <citation type="submission" date="2024-09" db="EMBL/GenBank/DDBJ databases">
        <authorList>
            <person name="Sun Q."/>
            <person name="Mori K."/>
        </authorList>
    </citation>
    <scope>NUCLEOTIDE SEQUENCE [LARGE SCALE GENOMIC DNA]</scope>
    <source>
        <strain evidence="1 2">TBRC 1432</strain>
    </source>
</reference>
<protein>
    <recommendedName>
        <fullName evidence="3">JAB domain-containing protein</fullName>
    </recommendedName>
</protein>
<dbReference type="EMBL" id="JBHLUD010000002">
    <property type="protein sequence ID" value="MFC0541251.1"/>
    <property type="molecule type" value="Genomic_DNA"/>
</dbReference>
<dbReference type="SUPFAM" id="SSF102712">
    <property type="entry name" value="JAB1/MPN domain"/>
    <property type="match status" value="1"/>
</dbReference>
<sequence length="194" mass="21619">MPSHHTPAVVVCPRVVERFLDIALPVYETLTPDHPLPCFAVLLGDYTTTAIHVRELEVGANARTTDRAAIEEFETTIVPRFGSAYENTDRGYWLDPADLLRIGKEADRTGMDILGSIHMHPDWHRITNKEAEKACPLSSRPTPMDEHVFAAAGWPVNIICYLEQVNGLTSYNVEAWDPSGNLLPLRTTVRMVAA</sequence>
<gene>
    <name evidence="1" type="ORF">ACFFH7_07135</name>
</gene>